<keyword evidence="3" id="KW-0274">FAD</keyword>
<dbReference type="InterPro" id="IPR036188">
    <property type="entry name" value="FAD/NAD-bd_sf"/>
</dbReference>
<evidence type="ECO:0000313" key="6">
    <source>
        <dbReference type="EMBL" id="PHH60972.1"/>
    </source>
</evidence>
<evidence type="ECO:0000313" key="7">
    <source>
        <dbReference type="Proteomes" id="UP000226192"/>
    </source>
</evidence>
<comment type="caution">
    <text evidence="6">The sequence shown here is derived from an EMBL/GenBank/DDBJ whole genome shotgun (WGS) entry which is preliminary data.</text>
</comment>
<dbReference type="Pfam" id="PF01494">
    <property type="entry name" value="FAD_binding_3"/>
    <property type="match status" value="1"/>
</dbReference>
<proteinExistence type="predicted"/>
<dbReference type="PRINTS" id="PR00420">
    <property type="entry name" value="RNGMNOXGNASE"/>
</dbReference>
<evidence type="ECO:0000256" key="1">
    <source>
        <dbReference type="ARBA" id="ARBA00001974"/>
    </source>
</evidence>
<dbReference type="AlphaFoldDB" id="A0A2C5Y177"/>
<dbReference type="GO" id="GO:0016709">
    <property type="term" value="F:oxidoreductase activity, acting on paired donors, with incorporation or reduction of molecular oxygen, NAD(P)H as one donor, and incorporation of one atom of oxygen"/>
    <property type="evidence" value="ECO:0007669"/>
    <property type="project" value="UniProtKB-ARBA"/>
</dbReference>
<accession>A0A2C5Y177</accession>
<dbReference type="OrthoDB" id="1716816at2759"/>
<dbReference type="PANTHER" id="PTHR43004">
    <property type="entry name" value="TRK SYSTEM POTASSIUM UPTAKE PROTEIN"/>
    <property type="match status" value="1"/>
</dbReference>
<keyword evidence="4" id="KW-0560">Oxidoreductase</keyword>
<protein>
    <recommendedName>
        <fullName evidence="5">FAD-binding domain-containing protein</fullName>
    </recommendedName>
</protein>
<dbReference type="STRING" id="1399860.A0A2C5Y177"/>
<comment type="cofactor">
    <cofactor evidence="1">
        <name>FAD</name>
        <dbReference type="ChEBI" id="CHEBI:57692"/>
    </cofactor>
</comment>
<evidence type="ECO:0000256" key="4">
    <source>
        <dbReference type="ARBA" id="ARBA00023002"/>
    </source>
</evidence>
<dbReference type="InterPro" id="IPR002938">
    <property type="entry name" value="FAD-bd"/>
</dbReference>
<reference evidence="6 7" key="1">
    <citation type="submission" date="2017-06" db="EMBL/GenBank/DDBJ databases">
        <title>Ant-infecting Ophiocordyceps genomes reveal a high diversity of potential behavioral manipulation genes and a possible major role for enterotoxins.</title>
        <authorList>
            <person name="De Bekker C."/>
            <person name="Evans H.C."/>
            <person name="Brachmann A."/>
            <person name="Hughes D.P."/>
        </authorList>
    </citation>
    <scope>NUCLEOTIDE SEQUENCE [LARGE SCALE GENOMIC DNA]</scope>
    <source>
        <strain evidence="6 7">Map64</strain>
    </source>
</reference>
<evidence type="ECO:0000259" key="5">
    <source>
        <dbReference type="Pfam" id="PF01494"/>
    </source>
</evidence>
<dbReference type="Gene3D" id="3.30.9.10">
    <property type="entry name" value="D-Amino Acid Oxidase, subunit A, domain 2"/>
    <property type="match status" value="1"/>
</dbReference>
<gene>
    <name evidence="6" type="ORF">CDD81_987</name>
</gene>
<feature type="domain" description="FAD-binding" evidence="5">
    <location>
        <begin position="9"/>
        <end position="350"/>
    </location>
</feature>
<keyword evidence="7" id="KW-1185">Reference proteome</keyword>
<sequence length="511" mass="56085">MAVDNVQNVDVTIIGGGPTGLFTGLLLDRLGVSVVVIDAKPQSLDLGRADALNARTQQYFEVAKILDDLLPLGLKCNTSSTFGNGDFLSRQNKWWIGIQHALHKNFLMIGQPIVERLLSQRLTPGRIHYGETAQHISERPLDGLVDVVTSSGRRLRSRYAVGADGARSTVRQAMGIGFAGTKPEMLWAVLDVFIDTDFPRCNEIITFELDGQSRVSWIPRERGLCRFYVLLEGEVSEERAKMSIKQHMAPYRVDFTKTEWYSTFDVKERIASSFTSQDGAGRIILAGDAAHVHSVNGGQGLNTGIADAFALAWRLALAVQQPGLQPNAAATLLRSYDIERRGTAQAVIDVAAKLVRDTVHQAEQYVGRIEKSAAYITGMGVAYHELNSPLIEASAHGIWKAGHRCPDLDMETESGKTRIYAEVSYGKHLVVSIGRVGDVIGREAVALPLHILPQNAAKSGCELLKAKGKVFTAAWADEQDCFMVVVRPDMYIGFVGRDSSDCKAYLQRLFV</sequence>
<organism evidence="6 7">
    <name type="scientific">Ophiocordyceps australis</name>
    <dbReference type="NCBI Taxonomy" id="1399860"/>
    <lineage>
        <taxon>Eukaryota</taxon>
        <taxon>Fungi</taxon>
        <taxon>Dikarya</taxon>
        <taxon>Ascomycota</taxon>
        <taxon>Pezizomycotina</taxon>
        <taxon>Sordariomycetes</taxon>
        <taxon>Hypocreomycetidae</taxon>
        <taxon>Hypocreales</taxon>
        <taxon>Ophiocordycipitaceae</taxon>
        <taxon>Ophiocordyceps</taxon>
    </lineage>
</organism>
<dbReference type="Gene3D" id="3.50.50.60">
    <property type="entry name" value="FAD/NAD(P)-binding domain"/>
    <property type="match status" value="1"/>
</dbReference>
<dbReference type="SUPFAM" id="SSF54373">
    <property type="entry name" value="FAD-linked reductases, C-terminal domain"/>
    <property type="match status" value="1"/>
</dbReference>
<dbReference type="SUPFAM" id="SSF51905">
    <property type="entry name" value="FAD/NAD(P)-binding domain"/>
    <property type="match status" value="1"/>
</dbReference>
<dbReference type="GO" id="GO:0071949">
    <property type="term" value="F:FAD binding"/>
    <property type="evidence" value="ECO:0007669"/>
    <property type="project" value="InterPro"/>
</dbReference>
<name>A0A2C5Y177_9HYPO</name>
<dbReference type="Gene3D" id="3.40.30.120">
    <property type="match status" value="1"/>
</dbReference>
<evidence type="ECO:0000256" key="3">
    <source>
        <dbReference type="ARBA" id="ARBA00022827"/>
    </source>
</evidence>
<dbReference type="PANTHER" id="PTHR43004:SF19">
    <property type="entry name" value="BINDING MONOOXYGENASE, PUTATIVE (JCVI)-RELATED"/>
    <property type="match status" value="1"/>
</dbReference>
<dbReference type="EMBL" id="NJET01000121">
    <property type="protein sequence ID" value="PHH60972.1"/>
    <property type="molecule type" value="Genomic_DNA"/>
</dbReference>
<evidence type="ECO:0000256" key="2">
    <source>
        <dbReference type="ARBA" id="ARBA00022630"/>
    </source>
</evidence>
<keyword evidence="2" id="KW-0285">Flavoprotein</keyword>
<dbReference type="Proteomes" id="UP000226192">
    <property type="component" value="Unassembled WGS sequence"/>
</dbReference>
<dbReference type="InterPro" id="IPR050641">
    <property type="entry name" value="RIFMO-like"/>
</dbReference>